<dbReference type="AlphaFoldDB" id="A0AAD5Z900"/>
<comment type="caution">
    <text evidence="3">The sequence shown here is derived from an EMBL/GenBank/DDBJ whole genome shotgun (WGS) entry which is preliminary data.</text>
</comment>
<proteinExistence type="predicted"/>
<dbReference type="InterPro" id="IPR050232">
    <property type="entry name" value="FBL13/AtMIF1-like"/>
</dbReference>
<evidence type="ECO:0000313" key="4">
    <source>
        <dbReference type="Proteomes" id="UP001210211"/>
    </source>
</evidence>
<feature type="chain" id="PRO_5041913475" description="F-box/LRR-repeat protein 15/At3g58940/PEG3-like LRR domain-containing protein" evidence="1">
    <location>
        <begin position="23"/>
        <end position="311"/>
    </location>
</feature>
<dbReference type="PANTHER" id="PTHR31900:SF27">
    <property type="entry name" value="FBD DOMAIN-CONTAINING PROTEIN"/>
    <property type="match status" value="1"/>
</dbReference>
<evidence type="ECO:0000313" key="3">
    <source>
        <dbReference type="EMBL" id="KAJ3689108.1"/>
    </source>
</evidence>
<accession>A0AAD5Z900</accession>
<dbReference type="Pfam" id="PF24758">
    <property type="entry name" value="LRR_At5g56370"/>
    <property type="match status" value="1"/>
</dbReference>
<gene>
    <name evidence="3" type="ORF">LUZ61_018272</name>
</gene>
<dbReference type="SUPFAM" id="SSF52047">
    <property type="entry name" value="RNI-like"/>
    <property type="match status" value="1"/>
</dbReference>
<evidence type="ECO:0000256" key="1">
    <source>
        <dbReference type="SAM" id="SignalP"/>
    </source>
</evidence>
<evidence type="ECO:0000259" key="2">
    <source>
        <dbReference type="Pfam" id="PF24758"/>
    </source>
</evidence>
<dbReference type="InterPro" id="IPR055411">
    <property type="entry name" value="LRR_FXL15/At3g58940/PEG3-like"/>
</dbReference>
<reference evidence="3 4" key="1">
    <citation type="journal article" date="2022" name="Cell">
        <title>Repeat-based holocentromeres influence genome architecture and karyotype evolution.</title>
        <authorList>
            <person name="Hofstatter P.G."/>
            <person name="Thangavel G."/>
            <person name="Lux T."/>
            <person name="Neumann P."/>
            <person name="Vondrak T."/>
            <person name="Novak P."/>
            <person name="Zhang M."/>
            <person name="Costa L."/>
            <person name="Castellani M."/>
            <person name="Scott A."/>
            <person name="Toegelov H."/>
            <person name="Fuchs J."/>
            <person name="Mata-Sucre Y."/>
            <person name="Dias Y."/>
            <person name="Vanzela A.L.L."/>
            <person name="Huettel B."/>
            <person name="Almeida C.C.S."/>
            <person name="Simkova H."/>
            <person name="Souza G."/>
            <person name="Pedrosa-Harand A."/>
            <person name="Macas J."/>
            <person name="Mayer K.F.X."/>
            <person name="Houben A."/>
            <person name="Marques A."/>
        </authorList>
    </citation>
    <scope>NUCLEOTIDE SEQUENCE [LARGE SCALE GENOMIC DNA]</scope>
    <source>
        <strain evidence="3">RhyTen1mFocal</strain>
    </source>
</reference>
<dbReference type="EMBL" id="JAMRDG010000002">
    <property type="protein sequence ID" value="KAJ3689108.1"/>
    <property type="molecule type" value="Genomic_DNA"/>
</dbReference>
<keyword evidence="4" id="KW-1185">Reference proteome</keyword>
<feature type="domain" description="F-box/LRR-repeat protein 15/At3g58940/PEG3-like LRR" evidence="2">
    <location>
        <begin position="95"/>
        <end position="215"/>
    </location>
</feature>
<organism evidence="3 4">
    <name type="scientific">Rhynchospora tenuis</name>
    <dbReference type="NCBI Taxonomy" id="198213"/>
    <lineage>
        <taxon>Eukaryota</taxon>
        <taxon>Viridiplantae</taxon>
        <taxon>Streptophyta</taxon>
        <taxon>Embryophyta</taxon>
        <taxon>Tracheophyta</taxon>
        <taxon>Spermatophyta</taxon>
        <taxon>Magnoliopsida</taxon>
        <taxon>Liliopsida</taxon>
        <taxon>Poales</taxon>
        <taxon>Cyperaceae</taxon>
        <taxon>Cyperoideae</taxon>
        <taxon>Rhynchosporeae</taxon>
        <taxon>Rhynchospora</taxon>
    </lineage>
</organism>
<dbReference type="Gene3D" id="3.80.10.10">
    <property type="entry name" value="Ribonuclease Inhibitor"/>
    <property type="match status" value="1"/>
</dbReference>
<dbReference type="PANTHER" id="PTHR31900">
    <property type="entry name" value="F-BOX/RNI SUPERFAMILY PROTEIN-RELATED"/>
    <property type="match status" value="1"/>
</dbReference>
<protein>
    <recommendedName>
        <fullName evidence="2">F-box/LRR-repeat protein 15/At3g58940/PEG3-like LRR domain-containing protein</fullName>
    </recommendedName>
</protein>
<keyword evidence="1" id="KW-0732">Signal</keyword>
<dbReference type="Proteomes" id="UP001210211">
    <property type="component" value="Unassembled WGS sequence"/>
</dbReference>
<dbReference type="InterPro" id="IPR032675">
    <property type="entry name" value="LRR_dom_sf"/>
</dbReference>
<feature type="signal peptide" evidence="1">
    <location>
        <begin position="1"/>
        <end position="22"/>
    </location>
</feature>
<name>A0AAD5Z900_9POAL</name>
<sequence>MSRMPSVRRLWLARGPWRHLWTLLPCLRLGLRPYQDPLGGGSASVSTDWFERAHHIVSSLRGPLNLFELTHRFTSDQAPLVRRLLDLLLQKGGVETLHLRSVYLLVRLPPFHSLKVLRLYECHVVLPTGFQGFNSLTTLELDRVRISSDHLNFLIHTSNNLTTFLGSGFRVSEDPLSLSITSPLLRHLTFEIDDFIENVSVISAPCLEHVEIINWISNCTDSSSKKLASVALGLLISVATVSSLDLDSDILRSLSLVTLPIDFSFSRLRSLSFIFYINTMDKRMCDAFLWMLRSMPFLEELKVNIFFFYFP</sequence>